<keyword evidence="3 10" id="KW-0812">Transmembrane</keyword>
<dbReference type="Gene3D" id="3.40.1110.10">
    <property type="entry name" value="Calcium-transporting ATPase, cytoplasmic domain N"/>
    <property type="match status" value="1"/>
</dbReference>
<evidence type="ECO:0000256" key="9">
    <source>
        <dbReference type="ARBA" id="ARBA00023136"/>
    </source>
</evidence>
<dbReference type="InterPro" id="IPR001757">
    <property type="entry name" value="P_typ_ATPase"/>
</dbReference>
<dbReference type="CDD" id="cd02094">
    <property type="entry name" value="P-type_ATPase_Cu-like"/>
    <property type="match status" value="1"/>
</dbReference>
<dbReference type="PROSITE" id="PS01047">
    <property type="entry name" value="HMA_1"/>
    <property type="match status" value="1"/>
</dbReference>
<feature type="transmembrane region" description="Helical" evidence="10">
    <location>
        <begin position="184"/>
        <end position="203"/>
    </location>
</feature>
<evidence type="ECO:0000256" key="6">
    <source>
        <dbReference type="ARBA" id="ARBA00022840"/>
    </source>
</evidence>
<feature type="transmembrane region" description="Helical" evidence="10">
    <location>
        <begin position="364"/>
        <end position="385"/>
    </location>
</feature>
<keyword evidence="6 10" id="KW-0067">ATP-binding</keyword>
<keyword evidence="9 10" id="KW-0472">Membrane</keyword>
<sequence>MSAPTLTVETLRVTGMTCASCVGRVEKALRRVDGVADARVNLATGTATVEHTAVDPAALVASVERAGYGVAVADPRPAQTEPDGPEPALPWVVALTAGLALMVLMYVPLSVDAMDPLMPALLAVATVVQFWVGRPIYRAAVAAARHRTVTMDTLVALGTLIAYGYSAFVTLWPGQAERWGLPLHVYFETSLVVVALVLLGRWLEARAKGRTVAAVAALTRLAPPTARVVRDGREFEAPVADVVRGDVVRVRPGDRVPVDGVVVEGGSSVDESMLTGESRPVPKAEGDQVIGSTLNGTGTLLVRATAVGSDSTLAQIVRLVEDAQGSSAPVQRLVDRVATWFVPTVLLAAAATFTVWALTGPLTLAIGTGIAVLIIACPCALGLATPMAVMVAAGRAAELGILVSGAEALETATRVDTVVLDKTGTITEGRPVVTEVRPVGRTADELLALAAAVETGSEHPLAAAVVAAHDGPVRPVVGFEAVPGCGVSGTVDGRHVRIGTARWVGVPAEQTEGTALHVTVDGRAAGTIVVADAVRRGAAEAVAQLRALGLQVVMLTGDSAAVAQAVAREVGIDRVVAEVLPAQKADRIAALQAQGRVVAMVGDGVNDAPALATADLGVAIGTGSDVALAASDVTLVGGDLRGLVSAIALSRRTVATIRQGLTWAFLYNVALIPVAAGALYWADGLLLDPVLAAAAMAMSSVSVVTNALRLRGFRRPGSAQEILRPSLRERTGRWSHFAAVAAVALLVGAGLTALSRTDAARRGMNGTLAWSQAVGMPMRTDMSVMMAADVEPVDAHRAGLDVDISAPGGRAGVPTRVTVRVTADGAPVDDIALSHEAWTHLIVTRSDLGTFAHVHPVPTGVPGELAVDVVFPTGGSYALHAEFRRQGELASVLARSEVDVAGDPVEQERVLPGPRETVVDGVRVGLRGDVVAGEASDLTVTLADAATGRPLDDLQPYLAAPAHVVTLRADGRGFAHGHAEVIDADGDPVLATPGTRYGPELGFHPRLPALGTYRMWVQVRVADGRVLTAPFTVTAEEHR</sequence>
<gene>
    <name evidence="12" type="ORF">ACFQ34_03425</name>
</gene>
<dbReference type="Proteomes" id="UP001597182">
    <property type="component" value="Unassembled WGS sequence"/>
</dbReference>
<dbReference type="InterPro" id="IPR036412">
    <property type="entry name" value="HAD-like_sf"/>
</dbReference>
<dbReference type="NCBIfam" id="TIGR01512">
    <property type="entry name" value="ATPase-IB2_Cd"/>
    <property type="match status" value="1"/>
</dbReference>
<dbReference type="Gene3D" id="3.40.50.1000">
    <property type="entry name" value="HAD superfamily/HAD-like"/>
    <property type="match status" value="1"/>
</dbReference>
<keyword evidence="7" id="KW-1278">Translocase</keyword>
<feature type="transmembrane region" description="Helical" evidence="10">
    <location>
        <begin position="734"/>
        <end position="754"/>
    </location>
</feature>
<evidence type="ECO:0000256" key="10">
    <source>
        <dbReference type="RuleBase" id="RU362081"/>
    </source>
</evidence>
<name>A0ABW3VDD5_9PSEU</name>
<dbReference type="RefSeq" id="WP_346091145.1">
    <property type="nucleotide sequence ID" value="NZ_BAABKS010000019.1"/>
</dbReference>
<evidence type="ECO:0000256" key="2">
    <source>
        <dbReference type="ARBA" id="ARBA00006024"/>
    </source>
</evidence>
<dbReference type="InterPro" id="IPR027256">
    <property type="entry name" value="P-typ_ATPase_IB"/>
</dbReference>
<evidence type="ECO:0000313" key="13">
    <source>
        <dbReference type="Proteomes" id="UP001597182"/>
    </source>
</evidence>
<dbReference type="InterPro" id="IPR017969">
    <property type="entry name" value="Heavy-metal-associated_CS"/>
</dbReference>
<feature type="transmembrane region" description="Helical" evidence="10">
    <location>
        <begin position="88"/>
        <end position="111"/>
    </location>
</feature>
<dbReference type="InterPro" id="IPR018303">
    <property type="entry name" value="ATPase_P-typ_P_site"/>
</dbReference>
<evidence type="ECO:0000259" key="11">
    <source>
        <dbReference type="PROSITE" id="PS50846"/>
    </source>
</evidence>
<dbReference type="InterPro" id="IPR008250">
    <property type="entry name" value="ATPase_P-typ_transduc_dom_A_sf"/>
</dbReference>
<keyword evidence="13" id="KW-1185">Reference proteome</keyword>
<dbReference type="InterPro" id="IPR059000">
    <property type="entry name" value="ATPase_P-type_domA"/>
</dbReference>
<dbReference type="InterPro" id="IPR023298">
    <property type="entry name" value="ATPase_P-typ_TM_dom_sf"/>
</dbReference>
<dbReference type="SUPFAM" id="SSF55008">
    <property type="entry name" value="HMA, heavy metal-associated domain"/>
    <property type="match status" value="1"/>
</dbReference>
<dbReference type="NCBIfam" id="TIGR01511">
    <property type="entry name" value="ATPase-IB1_Cu"/>
    <property type="match status" value="1"/>
</dbReference>
<feature type="transmembrane region" description="Helical" evidence="10">
    <location>
        <begin position="337"/>
        <end position="358"/>
    </location>
</feature>
<evidence type="ECO:0000256" key="8">
    <source>
        <dbReference type="ARBA" id="ARBA00022989"/>
    </source>
</evidence>
<protein>
    <submittedName>
        <fullName evidence="12">Heavy metal translocating P-type ATPase</fullName>
    </submittedName>
</protein>
<dbReference type="InterPro" id="IPR023299">
    <property type="entry name" value="ATPase_P-typ_cyto_dom_N"/>
</dbReference>
<evidence type="ECO:0000256" key="4">
    <source>
        <dbReference type="ARBA" id="ARBA00022723"/>
    </source>
</evidence>
<evidence type="ECO:0000256" key="5">
    <source>
        <dbReference type="ARBA" id="ARBA00022741"/>
    </source>
</evidence>
<feature type="transmembrane region" description="Helical" evidence="10">
    <location>
        <begin position="687"/>
        <end position="708"/>
    </location>
</feature>
<keyword evidence="5 10" id="KW-0547">Nucleotide-binding</keyword>
<dbReference type="InterPro" id="IPR006121">
    <property type="entry name" value="HMA_dom"/>
</dbReference>
<comment type="similarity">
    <text evidence="2 10">Belongs to the cation transport ATPase (P-type) (TC 3.A.3) family. Type IB subfamily.</text>
</comment>
<dbReference type="PRINTS" id="PR00943">
    <property type="entry name" value="CUATPASE"/>
</dbReference>
<dbReference type="SUPFAM" id="SSF81653">
    <property type="entry name" value="Calcium ATPase, transduction domain A"/>
    <property type="match status" value="1"/>
</dbReference>
<dbReference type="Gene3D" id="3.30.70.100">
    <property type="match status" value="1"/>
</dbReference>
<dbReference type="PROSITE" id="PS00154">
    <property type="entry name" value="ATPASE_E1_E2"/>
    <property type="match status" value="1"/>
</dbReference>
<dbReference type="Pfam" id="PF00403">
    <property type="entry name" value="HMA"/>
    <property type="match status" value="1"/>
</dbReference>
<dbReference type="PRINTS" id="PR00119">
    <property type="entry name" value="CATATPASE"/>
</dbReference>
<dbReference type="Pfam" id="PF00702">
    <property type="entry name" value="Hydrolase"/>
    <property type="match status" value="1"/>
</dbReference>
<feature type="domain" description="HMA" evidence="11">
    <location>
        <begin position="7"/>
        <end position="71"/>
    </location>
</feature>
<dbReference type="NCBIfam" id="TIGR01525">
    <property type="entry name" value="ATPase-IB_hvy"/>
    <property type="match status" value="1"/>
</dbReference>
<feature type="transmembrane region" description="Helical" evidence="10">
    <location>
        <begin position="149"/>
        <end position="172"/>
    </location>
</feature>
<dbReference type="PANTHER" id="PTHR43520">
    <property type="entry name" value="ATP7, ISOFORM B"/>
    <property type="match status" value="1"/>
</dbReference>
<dbReference type="InterPro" id="IPR036163">
    <property type="entry name" value="HMA_dom_sf"/>
</dbReference>
<dbReference type="PROSITE" id="PS50846">
    <property type="entry name" value="HMA_2"/>
    <property type="match status" value="1"/>
</dbReference>
<dbReference type="InterPro" id="IPR023214">
    <property type="entry name" value="HAD_sf"/>
</dbReference>
<accession>A0ABW3VDD5</accession>
<dbReference type="NCBIfam" id="TIGR01494">
    <property type="entry name" value="ATPase_P-type"/>
    <property type="match status" value="1"/>
</dbReference>
<keyword evidence="10" id="KW-1003">Cell membrane</keyword>
<evidence type="ECO:0000256" key="7">
    <source>
        <dbReference type="ARBA" id="ARBA00022967"/>
    </source>
</evidence>
<dbReference type="PANTHER" id="PTHR43520:SF8">
    <property type="entry name" value="P-TYPE CU(+) TRANSPORTER"/>
    <property type="match status" value="1"/>
</dbReference>
<comment type="caution">
    <text evidence="12">The sequence shown here is derived from an EMBL/GenBank/DDBJ whole genome shotgun (WGS) entry which is preliminary data.</text>
</comment>
<dbReference type="EMBL" id="JBHTMB010000022">
    <property type="protein sequence ID" value="MFD1232325.1"/>
    <property type="molecule type" value="Genomic_DNA"/>
</dbReference>
<dbReference type="CDD" id="cd00371">
    <property type="entry name" value="HMA"/>
    <property type="match status" value="1"/>
</dbReference>
<keyword evidence="4 10" id="KW-0479">Metal-binding</keyword>
<evidence type="ECO:0000256" key="3">
    <source>
        <dbReference type="ARBA" id="ARBA00022692"/>
    </source>
</evidence>
<dbReference type="Gene3D" id="2.70.150.10">
    <property type="entry name" value="Calcium-transporting ATPase, cytoplasmic transduction domain A"/>
    <property type="match status" value="1"/>
</dbReference>
<comment type="subcellular location">
    <subcellularLocation>
        <location evidence="1">Cell membrane</location>
        <topology evidence="1">Multi-pass membrane protein</topology>
    </subcellularLocation>
</comment>
<feature type="transmembrane region" description="Helical" evidence="10">
    <location>
        <begin position="661"/>
        <end position="681"/>
    </location>
</feature>
<dbReference type="SUPFAM" id="SSF56784">
    <property type="entry name" value="HAD-like"/>
    <property type="match status" value="1"/>
</dbReference>
<evidence type="ECO:0000256" key="1">
    <source>
        <dbReference type="ARBA" id="ARBA00004651"/>
    </source>
</evidence>
<reference evidence="13" key="1">
    <citation type="journal article" date="2019" name="Int. J. Syst. Evol. Microbiol.">
        <title>The Global Catalogue of Microorganisms (GCM) 10K type strain sequencing project: providing services to taxonomists for standard genome sequencing and annotation.</title>
        <authorList>
            <consortium name="The Broad Institute Genomics Platform"/>
            <consortium name="The Broad Institute Genome Sequencing Center for Infectious Disease"/>
            <person name="Wu L."/>
            <person name="Ma J."/>
        </authorList>
    </citation>
    <scope>NUCLEOTIDE SEQUENCE [LARGE SCALE GENOMIC DNA]</scope>
    <source>
        <strain evidence="13">CCUG 49018</strain>
    </source>
</reference>
<keyword evidence="8 10" id="KW-1133">Transmembrane helix</keyword>
<evidence type="ECO:0000313" key="12">
    <source>
        <dbReference type="EMBL" id="MFD1232325.1"/>
    </source>
</evidence>
<dbReference type="SUPFAM" id="SSF81665">
    <property type="entry name" value="Calcium ATPase, transmembrane domain M"/>
    <property type="match status" value="1"/>
</dbReference>
<feature type="transmembrane region" description="Helical" evidence="10">
    <location>
        <begin position="117"/>
        <end position="137"/>
    </location>
</feature>
<organism evidence="12 13">
    <name type="scientific">Pseudonocardia benzenivorans</name>
    <dbReference type="NCBI Taxonomy" id="228005"/>
    <lineage>
        <taxon>Bacteria</taxon>
        <taxon>Bacillati</taxon>
        <taxon>Actinomycetota</taxon>
        <taxon>Actinomycetes</taxon>
        <taxon>Pseudonocardiales</taxon>
        <taxon>Pseudonocardiaceae</taxon>
        <taxon>Pseudonocardia</taxon>
    </lineage>
</organism>
<dbReference type="Pfam" id="PF00122">
    <property type="entry name" value="E1-E2_ATPase"/>
    <property type="match status" value="1"/>
</dbReference>
<proteinExistence type="inferred from homology"/>